<sequence>MDDSGTMRPRDAAELFESVSPSKRKQGSLANRRNASFIIHDEAEHSVTPSQKGPSQDTPFNDKASEDGVQGAEAAVVPRSNGPLRRSASMVKLSMNADGKAEVTARTGFTPSPPRQEPVMLPVSARRPKSGLQRSFSAVEAGSSRSTIARPTIGRSRDARVWEFYCDSDARDALTKQAEKEASGSATAAIGLIRSHSNNGKSLTPNPNKRNAKIQKHESVKKVKAAHTKSERPSLGRISSSVARMQSDISIGSKLKPLSKGPKPVGGKAKTTIFEDFDGDSDKENWKPGTQTRPSPRRRPVTSQESARILLESLREPSGSSTQGSGRGRQPHQKARPGVEAEDSENRPPELDEEVARFMGAETTPRREEDLDCVQSLLSLSKAAWD</sequence>
<reference evidence="2" key="1">
    <citation type="journal article" date="2023" name="Genome Biol. Evol.">
        <title>First Whole Genome Sequence and Flow Cytometry Genome Size Data for the Lichen-Forming Fungus Ramalina farinacea (Ascomycota).</title>
        <authorList>
            <person name="Llewellyn T."/>
            <person name="Mian S."/>
            <person name="Hill R."/>
            <person name="Leitch I.J."/>
            <person name="Gaya E."/>
        </authorList>
    </citation>
    <scope>NUCLEOTIDE SEQUENCE</scope>
    <source>
        <strain evidence="2">LIQ254RAFAR</strain>
    </source>
</reference>
<name>A0AA43TUE2_9LECA</name>
<feature type="compositionally biased region" description="Polar residues" evidence="1">
    <location>
        <begin position="47"/>
        <end position="59"/>
    </location>
</feature>
<feature type="compositionally biased region" description="Polar residues" evidence="1">
    <location>
        <begin position="195"/>
        <end position="209"/>
    </location>
</feature>
<dbReference type="AlphaFoldDB" id="A0AA43TUE2"/>
<keyword evidence="3" id="KW-1185">Reference proteome</keyword>
<evidence type="ECO:0000313" key="3">
    <source>
        <dbReference type="Proteomes" id="UP001161017"/>
    </source>
</evidence>
<dbReference type="GO" id="GO:0003677">
    <property type="term" value="F:DNA binding"/>
    <property type="evidence" value="ECO:0007669"/>
    <property type="project" value="UniProtKB-KW"/>
</dbReference>
<comment type="caution">
    <text evidence="2">The sequence shown here is derived from an EMBL/GenBank/DDBJ whole genome shotgun (WGS) entry which is preliminary data.</text>
</comment>
<gene>
    <name evidence="2" type="primary">YOX1_2</name>
    <name evidence="2" type="ORF">OHK93_007768</name>
</gene>
<feature type="region of interest" description="Disordered" evidence="1">
    <location>
        <begin position="105"/>
        <end position="145"/>
    </location>
</feature>
<organism evidence="2 3">
    <name type="scientific">Ramalina farinacea</name>
    <dbReference type="NCBI Taxonomy" id="258253"/>
    <lineage>
        <taxon>Eukaryota</taxon>
        <taxon>Fungi</taxon>
        <taxon>Dikarya</taxon>
        <taxon>Ascomycota</taxon>
        <taxon>Pezizomycotina</taxon>
        <taxon>Lecanoromycetes</taxon>
        <taxon>OSLEUM clade</taxon>
        <taxon>Lecanoromycetidae</taxon>
        <taxon>Lecanorales</taxon>
        <taxon>Lecanorineae</taxon>
        <taxon>Ramalinaceae</taxon>
        <taxon>Ramalina</taxon>
    </lineage>
</organism>
<feature type="compositionally biased region" description="Polar residues" evidence="1">
    <location>
        <begin position="237"/>
        <end position="250"/>
    </location>
</feature>
<keyword evidence="2" id="KW-0238">DNA-binding</keyword>
<evidence type="ECO:0000256" key="1">
    <source>
        <dbReference type="SAM" id="MobiDB-lite"/>
    </source>
</evidence>
<evidence type="ECO:0000313" key="2">
    <source>
        <dbReference type="EMBL" id="MDI1488493.1"/>
    </source>
</evidence>
<accession>A0AA43TUE2</accession>
<proteinExistence type="predicted"/>
<dbReference type="Proteomes" id="UP001161017">
    <property type="component" value="Unassembled WGS sequence"/>
</dbReference>
<feature type="region of interest" description="Disordered" evidence="1">
    <location>
        <begin position="1"/>
        <end position="89"/>
    </location>
</feature>
<feature type="compositionally biased region" description="Low complexity" evidence="1">
    <location>
        <begin position="252"/>
        <end position="268"/>
    </location>
</feature>
<keyword evidence="2" id="KW-0371">Homeobox</keyword>
<protein>
    <submittedName>
        <fullName evidence="2">Homeobox protein yox1</fullName>
    </submittedName>
</protein>
<feature type="region of interest" description="Disordered" evidence="1">
    <location>
        <begin position="176"/>
        <end position="352"/>
    </location>
</feature>
<dbReference type="EMBL" id="JAPUFD010000007">
    <property type="protein sequence ID" value="MDI1488493.1"/>
    <property type="molecule type" value="Genomic_DNA"/>
</dbReference>